<dbReference type="PANTHER" id="PTHR40074:SF2">
    <property type="entry name" value="O-ACETYLTRANSFERASE WECH"/>
    <property type="match status" value="1"/>
</dbReference>
<feature type="transmembrane region" description="Helical" evidence="7">
    <location>
        <begin position="320"/>
        <end position="346"/>
    </location>
</feature>
<feature type="transmembrane region" description="Helical" evidence="7">
    <location>
        <begin position="141"/>
        <end position="161"/>
    </location>
</feature>
<organism evidence="9 10">
    <name type="scientific">Butyricicoccus porcorum</name>
    <dbReference type="NCBI Taxonomy" id="1945634"/>
    <lineage>
        <taxon>Bacteria</taxon>
        <taxon>Bacillati</taxon>
        <taxon>Bacillota</taxon>
        <taxon>Clostridia</taxon>
        <taxon>Eubacteriales</taxon>
        <taxon>Butyricicoccaceae</taxon>
        <taxon>Butyricicoccus</taxon>
    </lineage>
</organism>
<evidence type="ECO:0000256" key="3">
    <source>
        <dbReference type="ARBA" id="ARBA00022475"/>
    </source>
</evidence>
<dbReference type="GO" id="GO:0016413">
    <property type="term" value="F:O-acetyltransferase activity"/>
    <property type="evidence" value="ECO:0007669"/>
    <property type="project" value="TreeGrafter"/>
</dbReference>
<dbReference type="EMBL" id="NHOC01000002">
    <property type="protein sequence ID" value="OUM21422.1"/>
    <property type="molecule type" value="Genomic_DNA"/>
</dbReference>
<keyword evidence="3" id="KW-1003">Cell membrane</keyword>
<evidence type="ECO:0000256" key="2">
    <source>
        <dbReference type="ARBA" id="ARBA00007400"/>
    </source>
</evidence>
<feature type="transmembrane region" description="Helical" evidence="7">
    <location>
        <begin position="173"/>
        <end position="190"/>
    </location>
</feature>
<evidence type="ECO:0000256" key="4">
    <source>
        <dbReference type="ARBA" id="ARBA00022692"/>
    </source>
</evidence>
<name>A0A252F6S8_9FIRM</name>
<dbReference type="InterPro" id="IPR002656">
    <property type="entry name" value="Acyl_transf_3_dom"/>
</dbReference>
<evidence type="ECO:0000256" key="7">
    <source>
        <dbReference type="SAM" id="Phobius"/>
    </source>
</evidence>
<evidence type="ECO:0000313" key="10">
    <source>
        <dbReference type="Proteomes" id="UP000194903"/>
    </source>
</evidence>
<keyword evidence="6 7" id="KW-0472">Membrane</keyword>
<dbReference type="OrthoDB" id="1934930at2"/>
<feature type="transmembrane region" description="Helical" evidence="7">
    <location>
        <begin position="21"/>
        <end position="41"/>
    </location>
</feature>
<comment type="caution">
    <text evidence="9">The sequence shown here is derived from an EMBL/GenBank/DDBJ whole genome shotgun (WGS) entry which is preliminary data.</text>
</comment>
<keyword evidence="10" id="KW-1185">Reference proteome</keyword>
<feature type="transmembrane region" description="Helical" evidence="7">
    <location>
        <begin position="95"/>
        <end position="115"/>
    </location>
</feature>
<dbReference type="PANTHER" id="PTHR40074">
    <property type="entry name" value="O-ACETYLTRANSFERASE WECH"/>
    <property type="match status" value="1"/>
</dbReference>
<feature type="transmembrane region" description="Helical" evidence="7">
    <location>
        <begin position="229"/>
        <end position="250"/>
    </location>
</feature>
<sequence length="357" mass="40726">MTIRGKNTNTAEIELRPRREYAIDVLKAVAIVCVLTIHASTGGYGSPIRSFDWWASLFWGCLTRAAVPLFLMCSGALLLDPHRRLSVKRLYTHNIWRLVVALFCWAVFYKLYHLIEQDSLTWSRVLQALREVVLFNHEFHLYYIPMMILVYIFIPVVRLVIEHASKRQFQYLLLVWFLLGIVYPLLRHYWPLRLLPTSMSQFGLTMQYAAIGYAAAGYYLKKYPLPQRLCVLCAGLGFAITYGMTTLLTITHGELYTQFLEGMTPGVCLLAIGIFGLLIQKKYGAKSCAIAAHVSKASFCIYLVHVCFNCIFHNHGLTVSILPCIVSIPLLVCLNFALSYVVYLILSHIPVVNRYLV</sequence>
<evidence type="ECO:0000256" key="1">
    <source>
        <dbReference type="ARBA" id="ARBA00004651"/>
    </source>
</evidence>
<dbReference type="AlphaFoldDB" id="A0A252F6S8"/>
<keyword evidence="5 7" id="KW-1133">Transmembrane helix</keyword>
<dbReference type="GO" id="GO:0009246">
    <property type="term" value="P:enterobacterial common antigen biosynthetic process"/>
    <property type="evidence" value="ECO:0007669"/>
    <property type="project" value="TreeGrafter"/>
</dbReference>
<feature type="transmembrane region" description="Helical" evidence="7">
    <location>
        <begin position="53"/>
        <end position="79"/>
    </location>
</feature>
<evidence type="ECO:0000313" key="9">
    <source>
        <dbReference type="EMBL" id="OUM21422.1"/>
    </source>
</evidence>
<feature type="domain" description="Acyltransferase 3" evidence="8">
    <location>
        <begin position="21"/>
        <end position="343"/>
    </location>
</feature>
<evidence type="ECO:0000259" key="8">
    <source>
        <dbReference type="Pfam" id="PF01757"/>
    </source>
</evidence>
<dbReference type="RefSeq" id="WP_087017343.1">
    <property type="nucleotide sequence ID" value="NZ_NHOC01000002.1"/>
</dbReference>
<comment type="similarity">
    <text evidence="2">Belongs to the acyltransferase 3 family.</text>
</comment>
<dbReference type="GO" id="GO:0005886">
    <property type="term" value="C:plasma membrane"/>
    <property type="evidence" value="ECO:0007669"/>
    <property type="project" value="UniProtKB-SubCell"/>
</dbReference>
<feature type="transmembrane region" description="Helical" evidence="7">
    <location>
        <begin position="202"/>
        <end position="220"/>
    </location>
</feature>
<proteinExistence type="inferred from homology"/>
<feature type="transmembrane region" description="Helical" evidence="7">
    <location>
        <begin position="262"/>
        <end position="279"/>
    </location>
</feature>
<comment type="subcellular location">
    <subcellularLocation>
        <location evidence="1">Cell membrane</location>
        <topology evidence="1">Multi-pass membrane protein</topology>
    </subcellularLocation>
</comment>
<protein>
    <recommendedName>
        <fullName evidence="8">Acyltransferase 3 domain-containing protein</fullName>
    </recommendedName>
</protein>
<evidence type="ECO:0000256" key="6">
    <source>
        <dbReference type="ARBA" id="ARBA00023136"/>
    </source>
</evidence>
<gene>
    <name evidence="9" type="ORF">CBW42_02285</name>
</gene>
<dbReference type="Pfam" id="PF01757">
    <property type="entry name" value="Acyl_transf_3"/>
    <property type="match status" value="1"/>
</dbReference>
<evidence type="ECO:0000256" key="5">
    <source>
        <dbReference type="ARBA" id="ARBA00022989"/>
    </source>
</evidence>
<dbReference type="Proteomes" id="UP000194903">
    <property type="component" value="Unassembled WGS sequence"/>
</dbReference>
<keyword evidence="4 7" id="KW-0812">Transmembrane</keyword>
<accession>A0A252F6S8</accession>
<reference evidence="9 10" key="1">
    <citation type="submission" date="2017-05" db="EMBL/GenBank/DDBJ databases">
        <title>Butyricicoccus porcorum sp. nov. a butyrate-producing bacterium from the swine intestinal tract.</title>
        <authorList>
            <person name="Trachsel J."/>
            <person name="Humphrey S."/>
            <person name="Allen H.K."/>
        </authorList>
    </citation>
    <scope>NUCLEOTIDE SEQUENCE [LARGE SCALE GENOMIC DNA]</scope>
    <source>
        <strain evidence="9">BB10</strain>
    </source>
</reference>
<feature type="transmembrane region" description="Helical" evidence="7">
    <location>
        <begin position="291"/>
        <end position="314"/>
    </location>
</feature>